<gene>
    <name evidence="2" type="ORF">BUALT_Bualt08G0002900</name>
</gene>
<proteinExistence type="predicted"/>
<accession>A0AAV6X6R4</accession>
<organism evidence="2 3">
    <name type="scientific">Buddleja alternifolia</name>
    <dbReference type="NCBI Taxonomy" id="168488"/>
    <lineage>
        <taxon>Eukaryota</taxon>
        <taxon>Viridiplantae</taxon>
        <taxon>Streptophyta</taxon>
        <taxon>Embryophyta</taxon>
        <taxon>Tracheophyta</taxon>
        <taxon>Spermatophyta</taxon>
        <taxon>Magnoliopsida</taxon>
        <taxon>eudicotyledons</taxon>
        <taxon>Gunneridae</taxon>
        <taxon>Pentapetalae</taxon>
        <taxon>asterids</taxon>
        <taxon>lamiids</taxon>
        <taxon>Lamiales</taxon>
        <taxon>Scrophulariaceae</taxon>
        <taxon>Buddlejeae</taxon>
        <taxon>Buddleja</taxon>
    </lineage>
</organism>
<dbReference type="Proteomes" id="UP000826271">
    <property type="component" value="Unassembled WGS sequence"/>
</dbReference>
<dbReference type="EMBL" id="WHWC01000008">
    <property type="protein sequence ID" value="KAG8377195.1"/>
    <property type="molecule type" value="Genomic_DNA"/>
</dbReference>
<evidence type="ECO:0000313" key="2">
    <source>
        <dbReference type="EMBL" id="KAG8377195.1"/>
    </source>
</evidence>
<reference evidence="2" key="1">
    <citation type="submission" date="2019-10" db="EMBL/GenBank/DDBJ databases">
        <authorList>
            <person name="Zhang R."/>
            <person name="Pan Y."/>
            <person name="Wang J."/>
            <person name="Ma R."/>
            <person name="Yu S."/>
        </authorList>
    </citation>
    <scope>NUCLEOTIDE SEQUENCE</scope>
    <source>
        <strain evidence="2">LA-IB0</strain>
        <tissue evidence="2">Leaf</tissue>
    </source>
</reference>
<evidence type="ECO:0000259" key="1">
    <source>
        <dbReference type="Pfam" id="PF03478"/>
    </source>
</evidence>
<dbReference type="InterPro" id="IPR005174">
    <property type="entry name" value="KIB1-4_b-propeller"/>
</dbReference>
<sequence>MNGTGSGAGAPRTMSSNVVSRISSSPWLMLPFENKNNTTVFKFYSLAQNKVVNFSSTSKRLSQGHIELVSSSLGWLTLFNWSNCDLFLFNPLSGRLITLPPIHTLPIPDERLNLASSIRLTNVILRVFNQVLSKVARVHRGVTDNKEIRTQNQVACLLSSSQQFAKRKSPFGDPDGCHTYGMLHLHWHVHPSIFPKLWTYGSDPTKDFDSSGDSYDHGSCGEVGTGINV</sequence>
<evidence type="ECO:0000313" key="3">
    <source>
        <dbReference type="Proteomes" id="UP000826271"/>
    </source>
</evidence>
<name>A0AAV6X6R4_9LAMI</name>
<keyword evidence="3" id="KW-1185">Reference proteome</keyword>
<protein>
    <recommendedName>
        <fullName evidence="1">KIB1-4 beta-propeller domain-containing protein</fullName>
    </recommendedName>
</protein>
<feature type="domain" description="KIB1-4 beta-propeller" evidence="1">
    <location>
        <begin position="43"/>
        <end position="126"/>
    </location>
</feature>
<comment type="caution">
    <text evidence="2">The sequence shown here is derived from an EMBL/GenBank/DDBJ whole genome shotgun (WGS) entry which is preliminary data.</text>
</comment>
<dbReference type="AlphaFoldDB" id="A0AAV6X6R4"/>
<dbReference type="Pfam" id="PF03478">
    <property type="entry name" value="Beta-prop_KIB1-4"/>
    <property type="match status" value="1"/>
</dbReference>